<accession>A0ABW9GD62</accession>
<dbReference type="CDD" id="cd01949">
    <property type="entry name" value="GGDEF"/>
    <property type="match status" value="1"/>
</dbReference>
<dbReference type="Gene3D" id="3.20.20.450">
    <property type="entry name" value="EAL domain"/>
    <property type="match status" value="1"/>
</dbReference>
<name>A0ABW9GD62_9GAMM</name>
<dbReference type="NCBIfam" id="TIGR00254">
    <property type="entry name" value="GGDEF"/>
    <property type="match status" value="1"/>
</dbReference>
<dbReference type="InterPro" id="IPR029787">
    <property type="entry name" value="Nucleotide_cyclase"/>
</dbReference>
<dbReference type="RefSeq" id="WP_408625238.1">
    <property type="nucleotide sequence ID" value="NZ_JBEQCT010000013.1"/>
</dbReference>
<dbReference type="PANTHER" id="PTHR44757:SF2">
    <property type="entry name" value="BIOFILM ARCHITECTURE MAINTENANCE PROTEIN MBAA"/>
    <property type="match status" value="1"/>
</dbReference>
<dbReference type="InterPro" id="IPR001633">
    <property type="entry name" value="EAL_dom"/>
</dbReference>
<dbReference type="InterPro" id="IPR000700">
    <property type="entry name" value="PAS-assoc_C"/>
</dbReference>
<dbReference type="NCBIfam" id="TIGR00229">
    <property type="entry name" value="sensory_box"/>
    <property type="match status" value="1"/>
</dbReference>
<feature type="domain" description="PAC" evidence="4">
    <location>
        <begin position="215"/>
        <end position="267"/>
    </location>
</feature>
<feature type="domain" description="Response regulatory" evidence="2">
    <location>
        <begin position="10"/>
        <end position="125"/>
    </location>
</feature>
<dbReference type="SMART" id="SM00448">
    <property type="entry name" value="REC"/>
    <property type="match status" value="1"/>
</dbReference>
<dbReference type="SUPFAM" id="SSF52172">
    <property type="entry name" value="CheY-like"/>
    <property type="match status" value="1"/>
</dbReference>
<dbReference type="Pfam" id="PF08448">
    <property type="entry name" value="PAS_4"/>
    <property type="match status" value="1"/>
</dbReference>
<dbReference type="SMART" id="SM00086">
    <property type="entry name" value="PAC"/>
    <property type="match status" value="1"/>
</dbReference>
<dbReference type="InterPro" id="IPR052155">
    <property type="entry name" value="Biofilm_reg_signaling"/>
</dbReference>
<dbReference type="SMART" id="SM00052">
    <property type="entry name" value="EAL"/>
    <property type="match status" value="1"/>
</dbReference>
<dbReference type="PROSITE" id="PS50110">
    <property type="entry name" value="RESPONSE_REGULATORY"/>
    <property type="match status" value="1"/>
</dbReference>
<keyword evidence="8" id="KW-1185">Reference proteome</keyword>
<feature type="domain" description="EAL" evidence="5">
    <location>
        <begin position="442"/>
        <end position="693"/>
    </location>
</feature>
<comment type="caution">
    <text evidence="7">The sequence shown here is derived from an EMBL/GenBank/DDBJ whole genome shotgun (WGS) entry which is preliminary data.</text>
</comment>
<evidence type="ECO:0000259" key="6">
    <source>
        <dbReference type="PROSITE" id="PS50887"/>
    </source>
</evidence>
<feature type="domain" description="PAS" evidence="3">
    <location>
        <begin position="137"/>
        <end position="189"/>
    </location>
</feature>
<evidence type="ECO:0000313" key="7">
    <source>
        <dbReference type="EMBL" id="MFM2486938.1"/>
    </source>
</evidence>
<dbReference type="CDD" id="cd01948">
    <property type="entry name" value="EAL"/>
    <property type="match status" value="1"/>
</dbReference>
<dbReference type="PROSITE" id="PS50113">
    <property type="entry name" value="PAC"/>
    <property type="match status" value="1"/>
</dbReference>
<dbReference type="SUPFAM" id="SSF55073">
    <property type="entry name" value="Nucleotide cyclase"/>
    <property type="match status" value="1"/>
</dbReference>
<dbReference type="SUPFAM" id="SSF141868">
    <property type="entry name" value="EAL domain-like"/>
    <property type="match status" value="1"/>
</dbReference>
<sequence>MFSVNNILPRILLVDDDVNQITLLNKVLNEVGQVFFEQDGLAALNKAIKILPDVILLDIEMPGLNGHKVLAQLKGNDLTCHIPVIFITSHDTIEDQLRCLKEGAVDFIVKPLQPDVVAARVRTHLMLRKRERELLDIYRHAKVTLESIGDAVITTDRTCRVNYMNPAAELMTGVPLNEAEGREIEDVMPLRIGDNGPPHINPIRICIEENRVVGMAINCQMMQRNGHWIAVEDSASPLISETNQVIGAVIVFDDINESNAMALKMSRSLQYDQLTNLPNRFLLMERLTFEMDRSKKNSSKLGLILLDINRFKLINEEFGFEFGDVLLKNIAQYIKSQLQHDETLSRHNADEFIVLVPDLERPSDLANLAVIIKENVMMLTLQHFEIDNFSVSIGLSIYPDDSVDAQSLMFHADAALHKAKNDVTHEGLCFYSEDMESSFILRRQRYIQLKSAITDQNIVVLFQPIVNASSGQLEAVEALVRIQGEDGDLIPPIEFIALAEETRLIIPLGERVIQLALAQLQQWNISGLKLRMCINVSPIQFLDPHFVPFLLKTIDQYNVYPKMIELEVTESMMLQNLEQVTHDMAQLRELGISISIDDFGTGFSCLSYLKDLPVDVLKIDKSFVAQLSIEQPDEILVKTIATLANSIGLKSVAEGVESILQAQRLKELDVSFLQGYYFSRPVPAHEIKSRYPI</sequence>
<dbReference type="InterPro" id="IPR035919">
    <property type="entry name" value="EAL_sf"/>
</dbReference>
<gene>
    <name evidence="7" type="ORF">ABUE30_18050</name>
</gene>
<protein>
    <submittedName>
        <fullName evidence="7">EAL domain-containing protein</fullName>
    </submittedName>
</protein>
<dbReference type="Pfam" id="PF00990">
    <property type="entry name" value="GGDEF"/>
    <property type="match status" value="1"/>
</dbReference>
<proteinExistence type="predicted"/>
<dbReference type="Proteomes" id="UP001629953">
    <property type="component" value="Unassembled WGS sequence"/>
</dbReference>
<dbReference type="PANTHER" id="PTHR44757">
    <property type="entry name" value="DIGUANYLATE CYCLASE DGCP"/>
    <property type="match status" value="1"/>
</dbReference>
<dbReference type="InterPro" id="IPR001789">
    <property type="entry name" value="Sig_transdc_resp-reg_receiver"/>
</dbReference>
<evidence type="ECO:0000259" key="5">
    <source>
        <dbReference type="PROSITE" id="PS50883"/>
    </source>
</evidence>
<dbReference type="SMART" id="SM00091">
    <property type="entry name" value="PAS"/>
    <property type="match status" value="1"/>
</dbReference>
<dbReference type="EMBL" id="JBEQCT010000013">
    <property type="protein sequence ID" value="MFM2486938.1"/>
    <property type="molecule type" value="Genomic_DNA"/>
</dbReference>
<dbReference type="Pfam" id="PF00563">
    <property type="entry name" value="EAL"/>
    <property type="match status" value="1"/>
</dbReference>
<dbReference type="InterPro" id="IPR011006">
    <property type="entry name" value="CheY-like_superfamily"/>
</dbReference>
<dbReference type="InterPro" id="IPR013656">
    <property type="entry name" value="PAS_4"/>
</dbReference>
<dbReference type="InterPro" id="IPR000014">
    <property type="entry name" value="PAS"/>
</dbReference>
<feature type="modified residue" description="4-aspartylphosphate" evidence="1">
    <location>
        <position position="58"/>
    </location>
</feature>
<dbReference type="Gene3D" id="3.30.450.20">
    <property type="entry name" value="PAS domain"/>
    <property type="match status" value="1"/>
</dbReference>
<reference evidence="7 8" key="1">
    <citation type="journal article" date="2013" name="Int. J. Syst. Evol. Microbiol.">
        <title>Celerinatantimonas yamalensis sp. nov., a cold-adapted diazotrophic bacterium from a cold permafrost brine.</title>
        <authorList>
            <person name="Shcherbakova V."/>
            <person name="Chuvilskaya N."/>
            <person name="Rivkina E."/>
            <person name="Demidov N."/>
            <person name="Uchaeva V."/>
            <person name="Suetin S."/>
            <person name="Suzina N."/>
            <person name="Gilichinsky D."/>
        </authorList>
    </citation>
    <scope>NUCLEOTIDE SEQUENCE [LARGE SCALE GENOMIC DNA]</scope>
    <source>
        <strain evidence="7 8">C7</strain>
    </source>
</reference>
<evidence type="ECO:0000259" key="2">
    <source>
        <dbReference type="PROSITE" id="PS50110"/>
    </source>
</evidence>
<dbReference type="InterPro" id="IPR035965">
    <property type="entry name" value="PAS-like_dom_sf"/>
</dbReference>
<dbReference type="InterPro" id="IPR001610">
    <property type="entry name" value="PAC"/>
</dbReference>
<dbReference type="CDD" id="cd00130">
    <property type="entry name" value="PAS"/>
    <property type="match status" value="1"/>
</dbReference>
<organism evidence="7 8">
    <name type="scientific">Celerinatantimonas yamalensis</name>
    <dbReference type="NCBI Taxonomy" id="559956"/>
    <lineage>
        <taxon>Bacteria</taxon>
        <taxon>Pseudomonadati</taxon>
        <taxon>Pseudomonadota</taxon>
        <taxon>Gammaproteobacteria</taxon>
        <taxon>Celerinatantimonadaceae</taxon>
        <taxon>Celerinatantimonas</taxon>
    </lineage>
</organism>
<dbReference type="Gene3D" id="3.30.70.270">
    <property type="match status" value="1"/>
</dbReference>
<dbReference type="Gene3D" id="3.40.50.2300">
    <property type="match status" value="1"/>
</dbReference>
<keyword evidence="1" id="KW-0597">Phosphoprotein</keyword>
<dbReference type="PROSITE" id="PS50887">
    <property type="entry name" value="GGDEF"/>
    <property type="match status" value="1"/>
</dbReference>
<dbReference type="PROSITE" id="PS50883">
    <property type="entry name" value="EAL"/>
    <property type="match status" value="1"/>
</dbReference>
<dbReference type="InterPro" id="IPR000160">
    <property type="entry name" value="GGDEF_dom"/>
</dbReference>
<dbReference type="SMART" id="SM00267">
    <property type="entry name" value="GGDEF"/>
    <property type="match status" value="1"/>
</dbReference>
<evidence type="ECO:0000256" key="1">
    <source>
        <dbReference type="PROSITE-ProRule" id="PRU00169"/>
    </source>
</evidence>
<dbReference type="Pfam" id="PF00072">
    <property type="entry name" value="Response_reg"/>
    <property type="match status" value="1"/>
</dbReference>
<evidence type="ECO:0000259" key="3">
    <source>
        <dbReference type="PROSITE" id="PS50112"/>
    </source>
</evidence>
<dbReference type="PROSITE" id="PS50112">
    <property type="entry name" value="PAS"/>
    <property type="match status" value="1"/>
</dbReference>
<evidence type="ECO:0000313" key="8">
    <source>
        <dbReference type="Proteomes" id="UP001629953"/>
    </source>
</evidence>
<evidence type="ECO:0000259" key="4">
    <source>
        <dbReference type="PROSITE" id="PS50113"/>
    </source>
</evidence>
<dbReference type="InterPro" id="IPR043128">
    <property type="entry name" value="Rev_trsase/Diguanyl_cyclase"/>
</dbReference>
<feature type="domain" description="GGDEF" evidence="6">
    <location>
        <begin position="299"/>
        <end position="433"/>
    </location>
</feature>
<dbReference type="SUPFAM" id="SSF55785">
    <property type="entry name" value="PYP-like sensor domain (PAS domain)"/>
    <property type="match status" value="1"/>
</dbReference>